<dbReference type="RefSeq" id="WP_213493820.1">
    <property type="nucleotide sequence ID" value="NZ_CP074694.1"/>
</dbReference>
<organism evidence="1 2">
    <name type="scientific">Telmatocola sphagniphila</name>
    <dbReference type="NCBI Taxonomy" id="1123043"/>
    <lineage>
        <taxon>Bacteria</taxon>
        <taxon>Pseudomonadati</taxon>
        <taxon>Planctomycetota</taxon>
        <taxon>Planctomycetia</taxon>
        <taxon>Gemmatales</taxon>
        <taxon>Gemmataceae</taxon>
    </lineage>
</organism>
<dbReference type="InterPro" id="IPR011006">
    <property type="entry name" value="CheY-like_superfamily"/>
</dbReference>
<dbReference type="Proteomes" id="UP000676194">
    <property type="component" value="Chromosome"/>
</dbReference>
<reference evidence="1" key="1">
    <citation type="submission" date="2021-05" db="EMBL/GenBank/DDBJ databases">
        <title>Complete genome sequence of the cellulolytic planctomycete Telmatocola sphagniphila SP2T and characterization of the first cellulase from planctomycetes.</title>
        <authorList>
            <person name="Rakitin A.L."/>
            <person name="Beletsky A.V."/>
            <person name="Naumoff D.G."/>
            <person name="Kulichevskaya I.S."/>
            <person name="Mardanov A.V."/>
            <person name="Ravin N.V."/>
            <person name="Dedysh S.N."/>
        </authorList>
    </citation>
    <scope>NUCLEOTIDE SEQUENCE</scope>
    <source>
        <strain evidence="1">SP2T</strain>
    </source>
</reference>
<protein>
    <recommendedName>
        <fullName evidence="3">Response regulatory domain-containing protein</fullName>
    </recommendedName>
</protein>
<dbReference type="SUPFAM" id="SSF52172">
    <property type="entry name" value="CheY-like"/>
    <property type="match status" value="1"/>
</dbReference>
<sequence>MSAILRTTDRRLFDLESELRETHKDGVKNLRLTAESGEIGIEGEARSYYDKQLLLEHLRSYTDQRISGARLIVRTNMYLNEHLSKMKPYSEAESKPQPLFVSPIKYRVLVASSDHNWLGKCVRQLEKVGCKVSAARTGIECLEEIRKDIPDILVVHDRLNWGGATGVLAAAADKGYFNRLRALYCGIPETSLDEVTEMPHLPAEIYLTRCEGIEQISEFVQFVSIGYFDGATCPHEISRVEHAFFYPPQ</sequence>
<gene>
    <name evidence="1" type="ORF">KIH39_13775</name>
</gene>
<dbReference type="AlphaFoldDB" id="A0A8E6B1B3"/>
<keyword evidence="2" id="KW-1185">Reference proteome</keyword>
<evidence type="ECO:0000313" key="1">
    <source>
        <dbReference type="EMBL" id="QVL29938.1"/>
    </source>
</evidence>
<name>A0A8E6B1B3_9BACT</name>
<proteinExistence type="predicted"/>
<evidence type="ECO:0000313" key="2">
    <source>
        <dbReference type="Proteomes" id="UP000676194"/>
    </source>
</evidence>
<accession>A0A8E6B1B3</accession>
<evidence type="ECO:0008006" key="3">
    <source>
        <dbReference type="Google" id="ProtNLM"/>
    </source>
</evidence>
<dbReference type="KEGG" id="tsph:KIH39_13775"/>
<dbReference type="EMBL" id="CP074694">
    <property type="protein sequence ID" value="QVL29938.1"/>
    <property type="molecule type" value="Genomic_DNA"/>
</dbReference>